<dbReference type="SUPFAM" id="SSF52540">
    <property type="entry name" value="P-loop containing nucleoside triphosphate hydrolases"/>
    <property type="match status" value="1"/>
</dbReference>
<evidence type="ECO:0000313" key="2">
    <source>
        <dbReference type="Proteomes" id="UP000769157"/>
    </source>
</evidence>
<dbReference type="AlphaFoldDB" id="A0A9P8P9Y4"/>
<dbReference type="Proteomes" id="UP000769157">
    <property type="component" value="Unassembled WGS sequence"/>
</dbReference>
<reference evidence="1" key="1">
    <citation type="journal article" date="2021" name="Open Biol.">
        <title>Shared evolutionary footprints suggest mitochondrial oxidative damage underlies multiple complex I losses in fungi.</title>
        <authorList>
            <person name="Schikora-Tamarit M.A."/>
            <person name="Marcet-Houben M."/>
            <person name="Nosek J."/>
            <person name="Gabaldon T."/>
        </authorList>
    </citation>
    <scope>NUCLEOTIDE SEQUENCE</scope>
    <source>
        <strain evidence="1">CBS6075</strain>
    </source>
</reference>
<name>A0A9P8P9Y4_9ASCO</name>
<sequence>MITHDKKNLMKSTTDRPLRFALLGPHNSSKSSIVSIVSSHKSLGNYYPTIQNSPTLLQFQPSNQRTRALLDVNITYKELEELHLVDSPDIQLTDVVISAVKKTQSKNTSSESVLARTLNYYDLDYSGIDGSASPLSSRMSPLQFGSMHSPFNSPYERAGMHSILGTPETDLEGGPQPYTTPILLELIDTPGVQPDDLIPFLERSLDSRLARDVLRNLAEDNDGELGRARVKPLLIGSGISDLNGTMDGYLICYSCVPETQMDSPPPSYYEEDIPQPSAPLQPLEIVKAIKTTLEDAWKEYLRYHHNWEVGKEYDVFSLNRSLKTLWSKSKIAQTDPEATYLPPITIAVTHCDHELASPVLIEEGRKLAAQWGFAFVQVECPFENWKNVEECIGLMIRESIESQLAAGRPGALKRAK</sequence>
<organism evidence="1 2">
    <name type="scientific">Ogataea philodendri</name>
    <dbReference type="NCBI Taxonomy" id="1378263"/>
    <lineage>
        <taxon>Eukaryota</taxon>
        <taxon>Fungi</taxon>
        <taxon>Dikarya</taxon>
        <taxon>Ascomycota</taxon>
        <taxon>Saccharomycotina</taxon>
        <taxon>Pichiomycetes</taxon>
        <taxon>Pichiales</taxon>
        <taxon>Pichiaceae</taxon>
        <taxon>Ogataea</taxon>
    </lineage>
</organism>
<protein>
    <submittedName>
        <fullName evidence="1">Uncharacterized protein</fullName>
    </submittedName>
</protein>
<dbReference type="InterPro" id="IPR027417">
    <property type="entry name" value="P-loop_NTPase"/>
</dbReference>
<dbReference type="EMBL" id="JAEUBE010000158">
    <property type="protein sequence ID" value="KAH3668117.1"/>
    <property type="molecule type" value="Genomic_DNA"/>
</dbReference>
<dbReference type="GeneID" id="70233838"/>
<keyword evidence="2" id="KW-1185">Reference proteome</keyword>
<proteinExistence type="predicted"/>
<gene>
    <name evidence="1" type="ORF">OGAPHI_001871</name>
</gene>
<comment type="caution">
    <text evidence="1">The sequence shown here is derived from an EMBL/GenBank/DDBJ whole genome shotgun (WGS) entry which is preliminary data.</text>
</comment>
<accession>A0A9P8P9Y4</accession>
<dbReference type="OrthoDB" id="3995714at2759"/>
<dbReference type="RefSeq" id="XP_046062531.1">
    <property type="nucleotide sequence ID" value="XM_046202679.1"/>
</dbReference>
<reference evidence="1" key="2">
    <citation type="submission" date="2021-01" db="EMBL/GenBank/DDBJ databases">
        <authorList>
            <person name="Schikora-Tamarit M.A."/>
        </authorList>
    </citation>
    <scope>NUCLEOTIDE SEQUENCE</scope>
    <source>
        <strain evidence="1">CBS6075</strain>
    </source>
</reference>
<evidence type="ECO:0000313" key="1">
    <source>
        <dbReference type="EMBL" id="KAH3668117.1"/>
    </source>
</evidence>